<dbReference type="SUPFAM" id="SSF48452">
    <property type="entry name" value="TPR-like"/>
    <property type="match status" value="2"/>
</dbReference>
<reference evidence="4 5" key="1">
    <citation type="journal article" date="2016" name="Antonie Van Leeuwenhoek">
        <title>Dongia soli sp. nov., isolated from soil from Dokdo, Korea.</title>
        <authorList>
            <person name="Kim D.U."/>
            <person name="Lee H."/>
            <person name="Kim H."/>
            <person name="Kim S.G."/>
            <person name="Ka J.O."/>
        </authorList>
    </citation>
    <scope>NUCLEOTIDE SEQUENCE [LARGE SCALE GENOMIC DNA]</scope>
    <source>
        <strain evidence="4 5">D78</strain>
    </source>
</reference>
<comment type="caution">
    <text evidence="4">The sequence shown here is derived from an EMBL/GenBank/DDBJ whole genome shotgun (WGS) entry which is preliminary data.</text>
</comment>
<organism evidence="4 5">
    <name type="scientific">Dongia soli</name>
    <dbReference type="NCBI Taxonomy" id="600628"/>
    <lineage>
        <taxon>Bacteria</taxon>
        <taxon>Pseudomonadati</taxon>
        <taxon>Pseudomonadota</taxon>
        <taxon>Alphaproteobacteria</taxon>
        <taxon>Rhodospirillales</taxon>
        <taxon>Dongiaceae</taxon>
        <taxon>Dongia</taxon>
    </lineage>
</organism>
<accession>A0ABU5EBY2</accession>
<dbReference type="EMBL" id="JAXCLW010000002">
    <property type="protein sequence ID" value="MDY0883299.1"/>
    <property type="molecule type" value="Genomic_DNA"/>
</dbReference>
<feature type="repeat" description="TPR" evidence="3">
    <location>
        <begin position="144"/>
        <end position="177"/>
    </location>
</feature>
<dbReference type="RefSeq" id="WP_320508338.1">
    <property type="nucleotide sequence ID" value="NZ_JAXCLW010000002.1"/>
</dbReference>
<protein>
    <submittedName>
        <fullName evidence="4">Tetratricopeptide repeat protein</fullName>
    </submittedName>
</protein>
<keyword evidence="1" id="KW-0677">Repeat</keyword>
<gene>
    <name evidence="4" type="ORF">SMD27_10620</name>
</gene>
<evidence type="ECO:0000313" key="5">
    <source>
        <dbReference type="Proteomes" id="UP001279642"/>
    </source>
</evidence>
<dbReference type="Proteomes" id="UP001279642">
    <property type="component" value="Unassembled WGS sequence"/>
</dbReference>
<evidence type="ECO:0000256" key="2">
    <source>
        <dbReference type="ARBA" id="ARBA00022803"/>
    </source>
</evidence>
<dbReference type="PANTHER" id="PTHR44186:SF1">
    <property type="entry name" value="BARDET-BIEDL SYNDROME 4 PROTEIN"/>
    <property type="match status" value="1"/>
</dbReference>
<proteinExistence type="predicted"/>
<dbReference type="Pfam" id="PF13432">
    <property type="entry name" value="TPR_16"/>
    <property type="match status" value="1"/>
</dbReference>
<dbReference type="SMART" id="SM00028">
    <property type="entry name" value="TPR"/>
    <property type="match status" value="3"/>
</dbReference>
<keyword evidence="2 3" id="KW-0802">TPR repeat</keyword>
<sequence length="257" mass="27652">MILSISILLAGCSTVKSFTSQDIADSAPIADAAKEPAVPNLDVTLRQAAADAEAGYKYSEAANHYTTLLQRYPDDETILLALARNFRFAGSPQQAIQVVNARITKVGVKPPLLVELGKDYLAADQLNLAIPALNQAKGLTRDDWGIYSALGVAYDYQGQYALAQEAYQAGLKLAPANSDLLNNYALSLAQSGQLDMAISTLQQAVNQPSASPQMRQNLALLLAFKGDKDGATRLIRMDLPDDMARNNINYYQGLGSN</sequence>
<evidence type="ECO:0000256" key="1">
    <source>
        <dbReference type="ARBA" id="ARBA00022737"/>
    </source>
</evidence>
<dbReference type="PROSITE" id="PS50005">
    <property type="entry name" value="TPR"/>
    <property type="match status" value="1"/>
</dbReference>
<keyword evidence="5" id="KW-1185">Reference proteome</keyword>
<dbReference type="InterPro" id="IPR019734">
    <property type="entry name" value="TPR_rpt"/>
</dbReference>
<dbReference type="PANTHER" id="PTHR44186">
    <property type="match status" value="1"/>
</dbReference>
<name>A0ABU5EBY2_9PROT</name>
<dbReference type="InterPro" id="IPR011990">
    <property type="entry name" value="TPR-like_helical_dom_sf"/>
</dbReference>
<evidence type="ECO:0000256" key="3">
    <source>
        <dbReference type="PROSITE-ProRule" id="PRU00339"/>
    </source>
</evidence>
<dbReference type="Gene3D" id="1.25.40.10">
    <property type="entry name" value="Tetratricopeptide repeat domain"/>
    <property type="match status" value="1"/>
</dbReference>
<evidence type="ECO:0000313" key="4">
    <source>
        <dbReference type="EMBL" id="MDY0883299.1"/>
    </source>
</evidence>